<organism evidence="1 2">
    <name type="scientific">Escherichia coli</name>
    <dbReference type="NCBI Taxonomy" id="562"/>
    <lineage>
        <taxon>Bacteria</taxon>
        <taxon>Pseudomonadati</taxon>
        <taxon>Pseudomonadota</taxon>
        <taxon>Gammaproteobacteria</taxon>
        <taxon>Enterobacterales</taxon>
        <taxon>Enterobacteriaceae</taxon>
        <taxon>Escherichia</taxon>
    </lineage>
</organism>
<dbReference type="Gene3D" id="3.10.520.10">
    <property type="entry name" value="ApbE-like domains"/>
    <property type="match status" value="1"/>
</dbReference>
<accession>A0A2X1N6N1</accession>
<dbReference type="AlphaFoldDB" id="A0A2X1N6N1"/>
<keyword evidence="1" id="KW-0449">Lipoprotein</keyword>
<dbReference type="Proteomes" id="UP000250780">
    <property type="component" value="Unassembled WGS sequence"/>
</dbReference>
<dbReference type="EMBL" id="UASD01000007">
    <property type="protein sequence ID" value="SPX10297.1"/>
    <property type="molecule type" value="Genomic_DNA"/>
</dbReference>
<protein>
    <submittedName>
        <fullName evidence="1">Thiamine biosynthesis lipoprotein</fullName>
    </submittedName>
</protein>
<dbReference type="SUPFAM" id="SSF143631">
    <property type="entry name" value="ApbE-like"/>
    <property type="match status" value="1"/>
</dbReference>
<evidence type="ECO:0000313" key="2">
    <source>
        <dbReference type="Proteomes" id="UP000250780"/>
    </source>
</evidence>
<name>A0A2X1N6N1_ECOLX</name>
<gene>
    <name evidence="1" type="primary">apbE_1</name>
    <name evidence="1" type="ORF">NCTC9073_01591</name>
</gene>
<reference evidence="1 2" key="1">
    <citation type="submission" date="2018-06" db="EMBL/GenBank/DDBJ databases">
        <authorList>
            <consortium name="Pathogen Informatics"/>
            <person name="Doyle S."/>
        </authorList>
    </citation>
    <scope>NUCLEOTIDE SEQUENCE [LARGE SCALE GENOMIC DNA]</scope>
    <source>
        <strain evidence="1 2">NCTC9073</strain>
    </source>
</reference>
<evidence type="ECO:0000313" key="1">
    <source>
        <dbReference type="EMBL" id="SPX10297.1"/>
    </source>
</evidence>
<sequence length="53" mass="5989">MPGILALMVLGPEKAKEVVRREGLAVYMITKEGDSFKTWMSPQFKSFLVSEKN</sequence>
<dbReference type="InterPro" id="IPR003374">
    <property type="entry name" value="ApbE-like_sf"/>
</dbReference>
<proteinExistence type="predicted"/>